<dbReference type="GeneTree" id="ENSGT00940000162660"/>
<dbReference type="Pfam" id="PF04970">
    <property type="entry name" value="LRAT"/>
    <property type="match status" value="1"/>
</dbReference>
<dbReference type="PANTHER" id="PTHR13943:SF80">
    <property type="entry name" value="PHOSPHOLIPASE A AND ACYLTRANSFERASE 1-LIKE"/>
    <property type="match status" value="1"/>
</dbReference>
<comment type="similarity">
    <text evidence="1">Belongs to the H-rev107 family.</text>
</comment>
<reference evidence="7" key="2">
    <citation type="submission" date="2025-09" db="UniProtKB">
        <authorList>
            <consortium name="Ensembl"/>
        </authorList>
    </citation>
    <scope>IDENTIFICATION</scope>
</reference>
<keyword evidence="4" id="KW-0443">Lipid metabolism</keyword>
<evidence type="ECO:0000256" key="5">
    <source>
        <dbReference type="SAM" id="MobiDB-lite"/>
    </source>
</evidence>
<keyword evidence="3" id="KW-0378">Hydrolase</keyword>
<evidence type="ECO:0000313" key="8">
    <source>
        <dbReference type="Proteomes" id="UP000694569"/>
    </source>
</evidence>
<accession>A0A8C5R401</accession>
<dbReference type="GO" id="GO:0016410">
    <property type="term" value="F:N-acyltransferase activity"/>
    <property type="evidence" value="ECO:0007669"/>
    <property type="project" value="TreeGrafter"/>
</dbReference>
<dbReference type="GO" id="GO:0004623">
    <property type="term" value="F:phospholipase A2 activity"/>
    <property type="evidence" value="ECO:0007669"/>
    <property type="project" value="TreeGrafter"/>
</dbReference>
<keyword evidence="2" id="KW-0808">Transferase</keyword>
<dbReference type="GO" id="GO:0008970">
    <property type="term" value="F:phospholipase A1 activity"/>
    <property type="evidence" value="ECO:0007669"/>
    <property type="project" value="TreeGrafter"/>
</dbReference>
<evidence type="ECO:0000313" key="7">
    <source>
        <dbReference type="Ensembl" id="ENSLLEP00000046315.1"/>
    </source>
</evidence>
<reference evidence="7" key="1">
    <citation type="submission" date="2025-08" db="UniProtKB">
        <authorList>
            <consortium name="Ensembl"/>
        </authorList>
    </citation>
    <scope>IDENTIFICATION</scope>
</reference>
<organism evidence="7 8">
    <name type="scientific">Leptobrachium leishanense</name>
    <name type="common">Leishan spiny toad</name>
    <dbReference type="NCBI Taxonomy" id="445787"/>
    <lineage>
        <taxon>Eukaryota</taxon>
        <taxon>Metazoa</taxon>
        <taxon>Chordata</taxon>
        <taxon>Craniata</taxon>
        <taxon>Vertebrata</taxon>
        <taxon>Euteleostomi</taxon>
        <taxon>Amphibia</taxon>
        <taxon>Batrachia</taxon>
        <taxon>Anura</taxon>
        <taxon>Pelobatoidea</taxon>
        <taxon>Megophryidae</taxon>
        <taxon>Leptobrachium</taxon>
    </lineage>
</organism>
<feature type="region of interest" description="Disordered" evidence="5">
    <location>
        <begin position="126"/>
        <end position="152"/>
    </location>
</feature>
<dbReference type="PROSITE" id="PS51934">
    <property type="entry name" value="LRAT"/>
    <property type="match status" value="1"/>
</dbReference>
<keyword evidence="8" id="KW-1185">Reference proteome</keyword>
<dbReference type="Proteomes" id="UP000694569">
    <property type="component" value="Unplaced"/>
</dbReference>
<dbReference type="Ensembl" id="ENSLLET00000048154.1">
    <property type="protein sequence ID" value="ENSLLEP00000046315.1"/>
    <property type="gene ID" value="ENSLLEG00000029370.1"/>
</dbReference>
<evidence type="ECO:0000259" key="6">
    <source>
        <dbReference type="PROSITE" id="PS51934"/>
    </source>
</evidence>
<dbReference type="Gene3D" id="3.90.1720.10">
    <property type="entry name" value="endopeptidase domain like (from Nostoc punctiforme)"/>
    <property type="match status" value="1"/>
</dbReference>
<proteinExistence type="inferred from homology"/>
<dbReference type="OrthoDB" id="421951at2759"/>
<name>A0A8C5R401_9ANUR</name>
<evidence type="ECO:0000256" key="1">
    <source>
        <dbReference type="ARBA" id="ARBA00007824"/>
    </source>
</evidence>
<dbReference type="GO" id="GO:0005737">
    <property type="term" value="C:cytoplasm"/>
    <property type="evidence" value="ECO:0007669"/>
    <property type="project" value="TreeGrafter"/>
</dbReference>
<dbReference type="PANTHER" id="PTHR13943">
    <property type="entry name" value="HRAS-LIKE SUPPRESSOR - RELATED"/>
    <property type="match status" value="1"/>
</dbReference>
<feature type="domain" description="LRAT" evidence="6">
    <location>
        <begin position="9"/>
        <end position="111"/>
    </location>
</feature>
<dbReference type="GO" id="GO:0070292">
    <property type="term" value="P:N-acylphosphatidylethanolamine metabolic process"/>
    <property type="evidence" value="ECO:0007669"/>
    <property type="project" value="TreeGrafter"/>
</dbReference>
<evidence type="ECO:0000256" key="4">
    <source>
        <dbReference type="ARBA" id="ARBA00023098"/>
    </source>
</evidence>
<dbReference type="InterPro" id="IPR007053">
    <property type="entry name" value="LRAT_dom"/>
</dbReference>
<sequence length="152" mass="16265">GPEPDFGDLLEFPRDAYCHWGVYVGNGKVVHLTADAPDQGSVKKQLVTVVAEERPYRVNNKYDKRCAPRKPKEIVEAAENEVGDLKKYNVVGNNCEHFATMMRYGKAFSDQVTGVVTAVIAGSGKIASSSSGPGLSGLFTSMSSSSSSTKSS</sequence>
<dbReference type="AlphaFoldDB" id="A0A8C5R401"/>
<dbReference type="InterPro" id="IPR051496">
    <property type="entry name" value="H-rev107_PLA/AT"/>
</dbReference>
<evidence type="ECO:0000256" key="2">
    <source>
        <dbReference type="ARBA" id="ARBA00022679"/>
    </source>
</evidence>
<evidence type="ECO:0000256" key="3">
    <source>
        <dbReference type="ARBA" id="ARBA00022801"/>
    </source>
</evidence>
<protein>
    <recommendedName>
        <fullName evidence="6">LRAT domain-containing protein</fullName>
    </recommendedName>
</protein>